<dbReference type="EMBL" id="AJWK01004457">
    <property type="status" value="NOT_ANNOTATED_CDS"/>
    <property type="molecule type" value="Genomic_DNA"/>
</dbReference>
<organism evidence="20 21">
    <name type="scientific">Lutzomyia longipalpis</name>
    <name type="common">Sand fly</name>
    <dbReference type="NCBI Taxonomy" id="7200"/>
    <lineage>
        <taxon>Eukaryota</taxon>
        <taxon>Metazoa</taxon>
        <taxon>Ecdysozoa</taxon>
        <taxon>Arthropoda</taxon>
        <taxon>Hexapoda</taxon>
        <taxon>Insecta</taxon>
        <taxon>Pterygota</taxon>
        <taxon>Neoptera</taxon>
        <taxon>Endopterygota</taxon>
        <taxon>Diptera</taxon>
        <taxon>Nematocera</taxon>
        <taxon>Psychodoidea</taxon>
        <taxon>Psychodidae</taxon>
        <taxon>Lutzomyia</taxon>
        <taxon>Lutzomyia</taxon>
    </lineage>
</organism>
<dbReference type="FunFam" id="1.10.238.10:FF:000396">
    <property type="entry name" value="Calcium-binding mitochondrial carrier protein Aralar1"/>
    <property type="match status" value="1"/>
</dbReference>
<dbReference type="SUPFAM" id="SSF102712">
    <property type="entry name" value="JAB1/MPN domain"/>
    <property type="match status" value="1"/>
</dbReference>
<feature type="compositionally biased region" description="Polar residues" evidence="15">
    <location>
        <begin position="661"/>
        <end position="684"/>
    </location>
</feature>
<keyword evidence="9" id="KW-0378">Hydrolase</keyword>
<dbReference type="PANTHER" id="PTHR12947">
    <property type="entry name" value="AMSH-LIKE PROTEASE"/>
    <property type="match status" value="1"/>
</dbReference>
<evidence type="ECO:0000313" key="19">
    <source>
        <dbReference type="EMBL" id="MBC1169961.1"/>
    </source>
</evidence>
<dbReference type="GO" id="GO:0061578">
    <property type="term" value="F:K63-linked deubiquitinase activity"/>
    <property type="evidence" value="ECO:0007669"/>
    <property type="project" value="InterPro"/>
</dbReference>
<evidence type="ECO:0000256" key="8">
    <source>
        <dbReference type="ARBA" id="ARBA00022786"/>
    </source>
</evidence>
<keyword evidence="7" id="KW-0479">Metal-binding</keyword>
<dbReference type="SUPFAM" id="SSF103506">
    <property type="entry name" value="Mitochondrial carrier"/>
    <property type="match status" value="1"/>
</dbReference>
<dbReference type="PROSITE" id="PS50920">
    <property type="entry name" value="SOLCAR"/>
    <property type="match status" value="2"/>
</dbReference>
<dbReference type="GO" id="GO:0005743">
    <property type="term" value="C:mitochondrial inner membrane"/>
    <property type="evidence" value="ECO:0007669"/>
    <property type="project" value="UniProtKB-SubCell"/>
</dbReference>
<dbReference type="InterPro" id="IPR018108">
    <property type="entry name" value="MCP_transmembrane"/>
</dbReference>
<dbReference type="VEuPathDB" id="VectorBase:LLONM1_005008"/>
<keyword evidence="16" id="KW-1133">Transmembrane helix</keyword>
<dbReference type="PANTHER" id="PTHR12947:SF13">
    <property type="entry name" value="FI19924P1"/>
    <property type="match status" value="1"/>
</dbReference>
<feature type="transmembrane region" description="Helical" evidence="16">
    <location>
        <begin position="435"/>
        <end position="452"/>
    </location>
</feature>
<comment type="similarity">
    <text evidence="3">Belongs to the mitochondrial carrier (TC 2.A.29) family.</text>
</comment>
<dbReference type="InterPro" id="IPR023395">
    <property type="entry name" value="MCP_dom_sf"/>
</dbReference>
<name>A0A1B0GHC9_LUTLO</name>
<comment type="cofactor">
    <cofactor evidence="1">
        <name>Zn(2+)</name>
        <dbReference type="ChEBI" id="CHEBI:29105"/>
    </cofactor>
</comment>
<feature type="compositionally biased region" description="Basic and acidic residues" evidence="15">
    <location>
        <begin position="713"/>
        <end position="728"/>
    </location>
</feature>
<evidence type="ECO:0000256" key="16">
    <source>
        <dbReference type="SAM" id="Phobius"/>
    </source>
</evidence>
<proteinExistence type="inferred from homology"/>
<keyword evidence="13 14" id="KW-0472">Membrane</keyword>
<feature type="compositionally biased region" description="Basic and acidic residues" evidence="15">
    <location>
        <begin position="133"/>
        <end position="144"/>
    </location>
</feature>
<evidence type="ECO:0000259" key="18">
    <source>
        <dbReference type="PROSITE" id="PS50249"/>
    </source>
</evidence>
<sequence length="1539" mass="171975">MSKRVNFAEFGIVEPQARLKHLANHGNLSDIDLNIPIRRYYRSGMEMVRMAHVYHSEGNLEDAYILYMKFMTLFIEKIKSHPEYKSVPTATKQQNQAKLKEVLPVTEKLKKTLLGRYEKEYAQFLANKEAERAREEAAARERAKNSIPTAPATSHTGATSVDFTPSAPSSELLDSIVYPNDFPSDPNRSSSTGLILPDSEKKPAGRPTFDRNLKPSSSTLLDGVLRTVVVPIDTMTSFLDLAKSNTLNNVETCAILAGRLAHNQLILSHMILPKQKGTSDSCNTMNEEEIFDVQDQHNLITLGWIHFFEIFIKFIDVECMRTMRKSRWWGTFWFMLSSAGLMHLLAKQRKTGVFWFIVPPKKNKTANLETTNEEDVRKIVNVCTHSGGCASFVLQGVRTYANYGLMLELLRNIVGNFGRIKAKPGNFLELATRRINYNLVTFLMAYVGCYRLTHCLFNNFTNGITSDFVNIAAGFTAGLAYAIWPNYNLFTTCIVTMLQVYWQYLLNQENCPRQLGINRLPLGGLVYGVCMAVAVQVMVFYPDKTARLSYSAIKANSSERKIMSKRVNFAEFGIVEPQARLKHLANHGNLSDIDLNIPIRSVPTATKQQNQAKLKEVLPVTEKLKKTLLGRYEKEYAQFLANKEAERAREEAAARERAKNSIPTAPATSHTGATSVDFTPSAPSSELLDSIVYPNDFPSDPNRSSSTGLILPDSEKKPAGRPTFDRNLKPSSSTLLDGVLRTVVVPIDTMTSFLDLAKSNTLNNVETCAILAGRLAHNQLILSHMILPKQKGTSDSCNTMNEEEIFDVQDQHNLITLGWIHTHPSQTAFLSSVDLHTHCSYQMMMPEALAIVCAPKYQETGFFCLTPNYGLEYIAQCRQTGFHPHPNDPPLFMEAQHISLSDKLKIEVVDLRRYFHHAQCQEGPTHIKRASTEKLREVFLKYASHKKDGKLYMTGDDFVRGFLGLFPETAYNEESVKLLAGIADTSKDGLISFAEFQAFEGLLCTPDALYKTAFQLFDTQGNGTVAYADFVNVIKKTTLYAKLPLKLDGSFMERYFGRDKKRAINYAEFSQFLHDFHEEYAMEAFHSKDPTGSGYISTLDFKDIMVKVKKHLLTPEVKDNLIAITEGKKVSYPYFMAFNSLLNNMELIKRIYLNATNGNRIQHITKDELLHSAQIMSQITPLEIDILFQMAGVIHQTGRIVYSDLSNIAPEHYAKHMTHRLAEIKAVSSPDDRSIFIQILESVYRFTLGSVAGAAGATAVYPIDLVKTRMQNQRSGSLVGEVAYRNSWDCFKKVIRHEGVLGLYRGLVPQLVGVAPEKAIKLTVNDFVRDKIGTNGVIPLYGEILAGACAGASQVIFTNPMEIVKIRLQVAGEIAGAAKIQQSNLSLVVWGNCWCSCCCSHDSCRCHQDTTASGCAYGSDHVHWHFGCCTKIIQEEGHRALWKGTAARVCRSSPQFGVTLLTYELLQRLFFVDFGGSRPVGSEVKKVKTVEPTVFKQNADHIGGYQAAVPIVNGIETKFGLSLPRFASSIGTSASSAKT</sequence>
<dbReference type="Gene3D" id="1.20.58.80">
    <property type="entry name" value="Phosphotransferase system, lactose/cellobiose-type IIA subunit"/>
    <property type="match status" value="1"/>
</dbReference>
<dbReference type="VEuPathDB" id="VectorBase:LLOJ001210"/>
<feature type="repeat" description="Solcar" evidence="14">
    <location>
        <begin position="1338"/>
        <end position="1469"/>
    </location>
</feature>
<keyword evidence="21" id="KW-1185">Reference proteome</keyword>
<keyword evidence="11" id="KW-0106">Calcium</keyword>
<dbReference type="CDD" id="cd08066">
    <property type="entry name" value="MPN_AMSH_like"/>
    <property type="match status" value="1"/>
</dbReference>
<feature type="domain" description="EF-hand" evidence="17">
    <location>
        <begin position="1005"/>
        <end position="1040"/>
    </location>
</feature>
<evidence type="ECO:0000256" key="5">
    <source>
        <dbReference type="ARBA" id="ARBA00022670"/>
    </source>
</evidence>
<evidence type="ECO:0000256" key="7">
    <source>
        <dbReference type="ARBA" id="ARBA00022723"/>
    </source>
</evidence>
<dbReference type="SMART" id="SM00054">
    <property type="entry name" value="EFh"/>
    <property type="match status" value="3"/>
</dbReference>
<dbReference type="VEuPathDB" id="VectorBase:LLONM1_007246"/>
<reference evidence="19" key="2">
    <citation type="journal article" date="2020" name="BMC">
        <title>Leishmania infection induces a limited differential gene expression in the sand fly midgut.</title>
        <authorList>
            <person name="Coutinho-Abreu I.V."/>
            <person name="Serafim T.D."/>
            <person name="Meneses C."/>
            <person name="Kamhawi S."/>
            <person name="Oliveira F."/>
            <person name="Valenzuela J.G."/>
        </authorList>
    </citation>
    <scope>NUCLEOTIDE SEQUENCE</scope>
    <source>
        <strain evidence="19">Jacobina</strain>
        <tissue evidence="19">Midgut</tissue>
    </source>
</reference>
<evidence type="ECO:0000256" key="14">
    <source>
        <dbReference type="PROSITE-ProRule" id="PRU00282"/>
    </source>
</evidence>
<feature type="transmembrane region" description="Helical" evidence="16">
    <location>
        <begin position="328"/>
        <end position="346"/>
    </location>
</feature>
<dbReference type="PROSITE" id="PS50249">
    <property type="entry name" value="MPN"/>
    <property type="match status" value="1"/>
</dbReference>
<dbReference type="InterPro" id="IPR000555">
    <property type="entry name" value="JAMM/MPN+_dom"/>
</dbReference>
<evidence type="ECO:0000256" key="6">
    <source>
        <dbReference type="ARBA" id="ARBA00022692"/>
    </source>
</evidence>
<evidence type="ECO:0000256" key="2">
    <source>
        <dbReference type="ARBA" id="ARBA00004448"/>
    </source>
</evidence>
<evidence type="ECO:0000313" key="20">
    <source>
        <dbReference type="EnsemblMetazoa" id="LLOJ001210-PA"/>
    </source>
</evidence>
<dbReference type="InterPro" id="IPR015063">
    <property type="entry name" value="USP8_dimer"/>
</dbReference>
<dbReference type="PROSITE" id="PS50222">
    <property type="entry name" value="EF_HAND_2"/>
    <property type="match status" value="2"/>
</dbReference>
<feature type="region of interest" description="Disordered" evidence="15">
    <location>
        <begin position="648"/>
        <end position="729"/>
    </location>
</feature>
<feature type="domain" description="MPN" evidence="18">
    <location>
        <begin position="742"/>
        <end position="871"/>
    </location>
</feature>
<protein>
    <submittedName>
        <fullName evidence="19">Putative calcium-binding carrier protein aralar1 isoform x2</fullName>
    </submittedName>
</protein>
<comment type="subcellular location">
    <subcellularLocation>
        <location evidence="2">Mitochondrion inner membrane</location>
        <topology evidence="2">Multi-pass membrane protein</topology>
    </subcellularLocation>
</comment>
<evidence type="ECO:0000256" key="11">
    <source>
        <dbReference type="ARBA" id="ARBA00022837"/>
    </source>
</evidence>
<dbReference type="Pfam" id="PF08969">
    <property type="entry name" value="USP8_dimer"/>
    <property type="match status" value="1"/>
</dbReference>
<dbReference type="EMBL" id="GITU01001258">
    <property type="protein sequence ID" value="MBC1169961.1"/>
    <property type="molecule type" value="Transcribed_RNA"/>
</dbReference>
<dbReference type="EMBL" id="AJWK01004455">
    <property type="status" value="NOT_ANNOTATED_CDS"/>
    <property type="molecule type" value="Genomic_DNA"/>
</dbReference>
<dbReference type="EMBL" id="AJWK01004456">
    <property type="status" value="NOT_ANNOTATED_CDS"/>
    <property type="molecule type" value="Genomic_DNA"/>
</dbReference>
<reference evidence="20" key="3">
    <citation type="submission" date="2020-05" db="UniProtKB">
        <authorList>
            <consortium name="EnsemblMetazoa"/>
        </authorList>
    </citation>
    <scope>IDENTIFICATION</scope>
    <source>
        <strain evidence="20">Jacobina</strain>
    </source>
</reference>
<evidence type="ECO:0000259" key="17">
    <source>
        <dbReference type="PROSITE" id="PS50222"/>
    </source>
</evidence>
<feature type="compositionally biased region" description="Basic and acidic residues" evidence="15">
    <location>
        <begin position="198"/>
        <end position="213"/>
    </location>
</feature>
<keyword evidence="12" id="KW-0482">Metalloprotease</keyword>
<dbReference type="EnsemblMetazoa" id="LLOJ001210-RA">
    <property type="protein sequence ID" value="LLOJ001210-PA"/>
    <property type="gene ID" value="LLOJ001210"/>
</dbReference>
<dbReference type="InterPro" id="IPR044098">
    <property type="entry name" value="STAMBP/STALP-like_MPN"/>
</dbReference>
<dbReference type="GO" id="GO:0070536">
    <property type="term" value="P:protein K63-linked deubiquitination"/>
    <property type="evidence" value="ECO:0007669"/>
    <property type="project" value="InterPro"/>
</dbReference>
<keyword evidence="10" id="KW-0862">Zinc</keyword>
<dbReference type="Proteomes" id="UP000092461">
    <property type="component" value="Unassembled WGS sequence"/>
</dbReference>
<comment type="similarity">
    <text evidence="4">Belongs to the peptidase M67C family.</text>
</comment>
<evidence type="ECO:0000256" key="4">
    <source>
        <dbReference type="ARBA" id="ARBA00010981"/>
    </source>
</evidence>
<feature type="region of interest" description="Disordered" evidence="15">
    <location>
        <begin position="133"/>
        <end position="214"/>
    </location>
</feature>
<dbReference type="EMBL" id="AJWK01004454">
    <property type="status" value="NOT_ANNOTATED_CDS"/>
    <property type="molecule type" value="Genomic_DNA"/>
</dbReference>
<dbReference type="Pfam" id="PF01398">
    <property type="entry name" value="JAB"/>
    <property type="match status" value="1"/>
</dbReference>
<dbReference type="GO" id="GO:0005768">
    <property type="term" value="C:endosome"/>
    <property type="evidence" value="ECO:0007669"/>
    <property type="project" value="TreeGrafter"/>
</dbReference>
<evidence type="ECO:0000256" key="15">
    <source>
        <dbReference type="SAM" id="MobiDB-lite"/>
    </source>
</evidence>
<dbReference type="SUPFAM" id="SSF140856">
    <property type="entry name" value="USP8 N-terminal domain-like"/>
    <property type="match status" value="1"/>
</dbReference>
<evidence type="ECO:0000256" key="10">
    <source>
        <dbReference type="ARBA" id="ARBA00022833"/>
    </source>
</evidence>
<keyword evidence="6 14" id="KW-0812">Transmembrane</keyword>
<feature type="compositionally biased region" description="Basic and acidic residues" evidence="15">
    <location>
        <begin position="648"/>
        <end position="659"/>
    </location>
</feature>
<evidence type="ECO:0000256" key="9">
    <source>
        <dbReference type="ARBA" id="ARBA00022801"/>
    </source>
</evidence>
<feature type="transmembrane region" description="Helical" evidence="16">
    <location>
        <begin position="519"/>
        <end position="541"/>
    </location>
</feature>
<dbReference type="FunFam" id="1.10.238.10:FF:000416">
    <property type="entry name" value="Aralar1, isoform F"/>
    <property type="match status" value="1"/>
</dbReference>
<dbReference type="Gene3D" id="1.50.40.10">
    <property type="entry name" value="Mitochondrial carrier domain"/>
    <property type="match status" value="1"/>
</dbReference>
<feature type="domain" description="EF-hand" evidence="17">
    <location>
        <begin position="1076"/>
        <end position="1111"/>
    </location>
</feature>
<dbReference type="InterPro" id="IPR011992">
    <property type="entry name" value="EF-hand-dom_pair"/>
</dbReference>
<evidence type="ECO:0000313" key="21">
    <source>
        <dbReference type="Proteomes" id="UP000092461"/>
    </source>
</evidence>
<dbReference type="SUPFAM" id="SSF47473">
    <property type="entry name" value="EF-hand"/>
    <property type="match status" value="2"/>
</dbReference>
<feature type="compositionally biased region" description="Polar residues" evidence="15">
    <location>
        <begin position="146"/>
        <end position="169"/>
    </location>
</feature>
<dbReference type="Gene3D" id="3.40.140.10">
    <property type="entry name" value="Cytidine Deaminase, domain 2"/>
    <property type="match status" value="2"/>
</dbReference>
<dbReference type="Pfam" id="PF00153">
    <property type="entry name" value="Mito_carr"/>
    <property type="match status" value="2"/>
</dbReference>
<dbReference type="Gene3D" id="1.10.238.10">
    <property type="entry name" value="EF-hand"/>
    <property type="match status" value="2"/>
</dbReference>
<reference evidence="21" key="1">
    <citation type="submission" date="2012-05" db="EMBL/GenBank/DDBJ databases">
        <title>Whole Genome Assembly of Lutzomyia longipalpis.</title>
        <authorList>
            <person name="Richards S."/>
            <person name="Qu C."/>
            <person name="Dillon R."/>
            <person name="Worley K."/>
            <person name="Scherer S."/>
            <person name="Batterton M."/>
            <person name="Taylor A."/>
            <person name="Hawes A."/>
            <person name="Hernandez B."/>
            <person name="Kovar C."/>
            <person name="Mandapat C."/>
            <person name="Pham C."/>
            <person name="Qu C."/>
            <person name="Jing C."/>
            <person name="Bess C."/>
            <person name="Bandaranaike D."/>
            <person name="Ngo D."/>
            <person name="Ongeri F."/>
            <person name="Arias F."/>
            <person name="Lara F."/>
            <person name="Weissenberger G."/>
            <person name="Kamau G."/>
            <person name="Han H."/>
            <person name="Shen H."/>
            <person name="Dinh H."/>
            <person name="Khalil I."/>
            <person name="Jones J."/>
            <person name="Shafer J."/>
            <person name="Jayaseelan J."/>
            <person name="Quiroz J."/>
            <person name="Blankenburg K."/>
            <person name="Nguyen L."/>
            <person name="Jackson L."/>
            <person name="Francisco L."/>
            <person name="Tang L.-Y."/>
            <person name="Pu L.-L."/>
            <person name="Perales L."/>
            <person name="Lorensuhewa L."/>
            <person name="Munidasa M."/>
            <person name="Coyle M."/>
            <person name="Taylor M."/>
            <person name="Puazo M."/>
            <person name="Firestine M."/>
            <person name="Scheel M."/>
            <person name="Javaid M."/>
            <person name="Wang M."/>
            <person name="Li M."/>
            <person name="Tabassum N."/>
            <person name="Saada N."/>
            <person name="Osuji N."/>
            <person name="Aqrawi P."/>
            <person name="Fu Q."/>
            <person name="Thornton R."/>
            <person name="Raj R."/>
            <person name="Goodspeed R."/>
            <person name="Mata R."/>
            <person name="Najjar R."/>
            <person name="Gubbala S."/>
            <person name="Lee S."/>
            <person name="Denson S."/>
            <person name="Patil S."/>
            <person name="Macmil S."/>
            <person name="Qi S."/>
            <person name="Matskevitch T."/>
            <person name="Palculict T."/>
            <person name="Mathew T."/>
            <person name="Vee V."/>
            <person name="Velamala V."/>
            <person name="Korchina V."/>
            <person name="Cai W."/>
            <person name="Liu W."/>
            <person name="Dai W."/>
            <person name="Zou X."/>
            <person name="Zhu Y."/>
            <person name="Zhang Y."/>
            <person name="Wu Y.-Q."/>
            <person name="Xin Y."/>
            <person name="Nazarath L."/>
            <person name="Kovar C."/>
            <person name="Han Y."/>
            <person name="Muzny D."/>
            <person name="Gibbs R."/>
        </authorList>
    </citation>
    <scope>NUCLEOTIDE SEQUENCE [LARGE SCALE GENOMIC DNA]</scope>
    <source>
        <strain evidence="21">Jacobina</strain>
    </source>
</reference>
<evidence type="ECO:0000256" key="13">
    <source>
        <dbReference type="ARBA" id="ARBA00023136"/>
    </source>
</evidence>
<dbReference type="FunFam" id="3.40.140.10:FF:000010">
    <property type="entry name" value="AMSH-like protease isoform X1"/>
    <property type="match status" value="1"/>
</dbReference>
<feature type="transmembrane region" description="Helical" evidence="16">
    <location>
        <begin position="464"/>
        <end position="483"/>
    </location>
</feature>
<accession>A0A1B0GHC9</accession>
<dbReference type="SMART" id="SM00232">
    <property type="entry name" value="JAB_MPN"/>
    <property type="match status" value="1"/>
</dbReference>
<dbReference type="GO" id="GO:0140492">
    <property type="term" value="F:metal-dependent deubiquitinase activity"/>
    <property type="evidence" value="ECO:0007669"/>
    <property type="project" value="InterPro"/>
</dbReference>
<dbReference type="InterPro" id="IPR037518">
    <property type="entry name" value="MPN"/>
</dbReference>
<feature type="repeat" description="Solcar" evidence="14">
    <location>
        <begin position="1240"/>
        <end position="1331"/>
    </location>
</feature>
<evidence type="ECO:0000256" key="3">
    <source>
        <dbReference type="ARBA" id="ARBA00006375"/>
    </source>
</evidence>
<keyword evidence="8" id="KW-0833">Ubl conjugation pathway</keyword>
<dbReference type="GO" id="GO:0006508">
    <property type="term" value="P:proteolysis"/>
    <property type="evidence" value="ECO:0007669"/>
    <property type="project" value="UniProtKB-KW"/>
</dbReference>
<keyword evidence="5" id="KW-0645">Protease</keyword>
<dbReference type="InterPro" id="IPR002048">
    <property type="entry name" value="EF_hand_dom"/>
</dbReference>
<evidence type="ECO:0000256" key="1">
    <source>
        <dbReference type="ARBA" id="ARBA00001947"/>
    </source>
</evidence>
<evidence type="ECO:0000256" key="12">
    <source>
        <dbReference type="ARBA" id="ARBA00023049"/>
    </source>
</evidence>
<dbReference type="GO" id="GO:0005509">
    <property type="term" value="F:calcium ion binding"/>
    <property type="evidence" value="ECO:0007669"/>
    <property type="project" value="InterPro"/>
</dbReference>